<evidence type="ECO:0000313" key="2">
    <source>
        <dbReference type="Proteomes" id="UP001319827"/>
    </source>
</evidence>
<keyword evidence="2" id="KW-1185">Reference proteome</keyword>
<organism evidence="1 2">
    <name type="scientific">Desulfuromonas versatilis</name>
    <dbReference type="NCBI Taxonomy" id="2802975"/>
    <lineage>
        <taxon>Bacteria</taxon>
        <taxon>Pseudomonadati</taxon>
        <taxon>Thermodesulfobacteriota</taxon>
        <taxon>Desulfuromonadia</taxon>
        <taxon>Desulfuromonadales</taxon>
        <taxon>Desulfuromonadaceae</taxon>
        <taxon>Desulfuromonas</taxon>
    </lineage>
</organism>
<reference evidence="1 2" key="2">
    <citation type="journal article" date="2021" name="Int. J. Syst. Evol. Microbiol.">
        <title>Isolation and Polyphasic Characterization of Desulfuromonas versatilis sp. Nov., an Electrogenic Bacteria Capable of Versatile Metabolism Isolated from a Graphene Oxide-Reducing Enrichment Culture.</title>
        <authorList>
            <person name="Xie L."/>
            <person name="Yoshida N."/>
            <person name="Ishii S."/>
            <person name="Meng L."/>
        </authorList>
    </citation>
    <scope>NUCLEOTIDE SEQUENCE [LARGE SCALE GENOMIC DNA]</scope>
    <source>
        <strain evidence="1 2">NIT-T3</strain>
    </source>
</reference>
<reference evidence="1 2" key="1">
    <citation type="journal article" date="2016" name="C (Basel)">
        <title>Selective Growth of and Electricity Production by Marine Exoelectrogenic Bacteria in Self-Aggregated Hydrogel of Microbially Reduced Graphene Oxide.</title>
        <authorList>
            <person name="Yoshida N."/>
            <person name="Goto Y."/>
            <person name="Miyata Y."/>
        </authorList>
    </citation>
    <scope>NUCLEOTIDE SEQUENCE [LARGE SCALE GENOMIC DNA]</scope>
    <source>
        <strain evidence="1 2">NIT-T3</strain>
    </source>
</reference>
<proteinExistence type="predicted"/>
<sequence>MGSLFGRVIFPRVQPWLKSGCLLVGATLLAGWHHVLSEEAFFSVDPGARYSEVRANPQAWLGSTLLLAGVISDYRATSAGTTLEILCYSRDEQDAPQEFDANCGRFLARTSGELDPEAYRKGRRVTLTGLVAGKQVFPGGEFGEEVLVFEIGEIYLWPLPEKRRYYPAYPWYDPWYDPFYHRPYWHRYPYRHW</sequence>
<dbReference type="Proteomes" id="UP001319827">
    <property type="component" value="Chromosome"/>
</dbReference>
<accession>A0ABN6DSA8</accession>
<evidence type="ECO:0008006" key="3">
    <source>
        <dbReference type="Google" id="ProtNLM"/>
    </source>
</evidence>
<dbReference type="RefSeq" id="WP_221250569.1">
    <property type="nucleotide sequence ID" value="NZ_AP024355.1"/>
</dbReference>
<dbReference type="Pfam" id="PF03843">
    <property type="entry name" value="Slp"/>
    <property type="match status" value="1"/>
</dbReference>
<name>A0ABN6DSA8_9BACT</name>
<dbReference type="EMBL" id="AP024355">
    <property type="protein sequence ID" value="BCR03091.1"/>
    <property type="molecule type" value="Genomic_DNA"/>
</dbReference>
<gene>
    <name evidence="1" type="ORF">DESUT3_01600</name>
</gene>
<evidence type="ECO:0000313" key="1">
    <source>
        <dbReference type="EMBL" id="BCR03091.1"/>
    </source>
</evidence>
<protein>
    <recommendedName>
        <fullName evidence="3">Outer membrane lipoprotein Slp</fullName>
    </recommendedName>
</protein>
<dbReference type="PANTHER" id="PTHR37530">
    <property type="entry name" value="OUTER MEMBRANE PROTEIN SLP"/>
    <property type="match status" value="1"/>
</dbReference>
<dbReference type="PANTHER" id="PTHR37530:SF1">
    <property type="entry name" value="OUTER MEMBRANE PROTEIN SLP"/>
    <property type="match status" value="1"/>
</dbReference>
<dbReference type="InterPro" id="IPR004658">
    <property type="entry name" value="OMP_Slp"/>
</dbReference>